<feature type="transmembrane region" description="Helical" evidence="3">
    <location>
        <begin position="6"/>
        <end position="23"/>
    </location>
</feature>
<evidence type="ECO:0000256" key="1">
    <source>
        <dbReference type="ARBA" id="ARBA00004196"/>
    </source>
</evidence>
<dbReference type="PANTHER" id="PTHR47870:SF4">
    <property type="entry name" value="CYTOCHROME C-TYPE BIOGENESIS PROTEIN CYCH"/>
    <property type="match status" value="1"/>
</dbReference>
<dbReference type="STRING" id="1399419.A5906_36835"/>
<keyword evidence="5" id="KW-1185">Reference proteome</keyword>
<keyword evidence="3" id="KW-0812">Transmembrane</keyword>
<dbReference type="InterPro" id="IPR019734">
    <property type="entry name" value="TPR_rpt"/>
</dbReference>
<dbReference type="RefSeq" id="WP_080136884.1">
    <property type="nucleotide sequence ID" value="NZ_LWIG01000013.1"/>
</dbReference>
<dbReference type="GO" id="GO:0005886">
    <property type="term" value="C:plasma membrane"/>
    <property type="evidence" value="ECO:0007669"/>
    <property type="project" value="TreeGrafter"/>
</dbReference>
<keyword evidence="3" id="KW-0472">Membrane</keyword>
<evidence type="ECO:0000313" key="4">
    <source>
        <dbReference type="EMBL" id="TWB71354.1"/>
    </source>
</evidence>
<feature type="transmembrane region" description="Helical" evidence="3">
    <location>
        <begin position="93"/>
        <end position="113"/>
    </location>
</feature>
<dbReference type="NCBIfam" id="TIGR03142">
    <property type="entry name" value="cytochro_ccmI"/>
    <property type="match status" value="1"/>
</dbReference>
<organism evidence="4 5">
    <name type="scientific">Bradyrhizobium sacchari</name>
    <dbReference type="NCBI Taxonomy" id="1399419"/>
    <lineage>
        <taxon>Bacteria</taxon>
        <taxon>Pseudomonadati</taxon>
        <taxon>Pseudomonadota</taxon>
        <taxon>Alphaproteobacteria</taxon>
        <taxon>Hyphomicrobiales</taxon>
        <taxon>Nitrobacteraceae</taxon>
        <taxon>Bradyrhizobium</taxon>
    </lineage>
</organism>
<dbReference type="GO" id="GO:0017004">
    <property type="term" value="P:cytochrome complex assembly"/>
    <property type="evidence" value="ECO:0007669"/>
    <property type="project" value="UniProtKB-KW"/>
</dbReference>
<dbReference type="AlphaFoldDB" id="A0A560JPE0"/>
<sequence length="372" mass="40139">MTLWFVFALMTVAAIFAVLLPLGRSGRTRDQGSEVAVYKDQLAEIERDLATGLIAAPEAEAARVEISRRLLAASESSSELESDLRPNLKWRRAAAVLALVGLPIVAIGVYMPLGSPQLQDFPLAQRERGAGSGMARSLENLVVQVEQHLEKNPTDGRGWNVLAPVLQRLGRFDDAVRAYRNSLTYNGENAERRSDLGEAISAAAGGVVTAEAKIEFERAHALDADDPKANYFLGLAAEQDGRKDDAANIWRALLAKAPADAPWRPLVQSSLARVGGGGTMPALSDETVAASKDMAEGDRNAMVRGMVERLATRLKQNGDDVEGWLRLVRAYLVMGDRDKAMGASTDARQAVAKDAERLRLLNEGLKTLGLDG</sequence>
<dbReference type="SMART" id="SM00028">
    <property type="entry name" value="TPR"/>
    <property type="match status" value="2"/>
</dbReference>
<dbReference type="Gene3D" id="1.25.40.10">
    <property type="entry name" value="Tetratricopeptide repeat domain"/>
    <property type="match status" value="2"/>
</dbReference>
<name>A0A560JPE0_9BRAD</name>
<dbReference type="Proteomes" id="UP000315914">
    <property type="component" value="Unassembled WGS sequence"/>
</dbReference>
<dbReference type="PANTHER" id="PTHR47870">
    <property type="entry name" value="CYTOCHROME C-TYPE BIOGENESIS PROTEIN CCMH"/>
    <property type="match status" value="1"/>
</dbReference>
<protein>
    <submittedName>
        <fullName evidence="4">Cytochrome c-type biogenesis protein CcmH</fullName>
    </submittedName>
</protein>
<dbReference type="SUPFAM" id="SSF48452">
    <property type="entry name" value="TPR-like"/>
    <property type="match status" value="1"/>
</dbReference>
<dbReference type="OrthoDB" id="9815847at2"/>
<gene>
    <name evidence="4" type="ORF">FBZ95_107336</name>
</gene>
<evidence type="ECO:0000256" key="2">
    <source>
        <dbReference type="ARBA" id="ARBA00022748"/>
    </source>
</evidence>
<comment type="caution">
    <text evidence="4">The sequence shown here is derived from an EMBL/GenBank/DDBJ whole genome shotgun (WGS) entry which is preliminary data.</text>
</comment>
<accession>A0A560JPE0</accession>
<evidence type="ECO:0000313" key="5">
    <source>
        <dbReference type="Proteomes" id="UP000315914"/>
    </source>
</evidence>
<keyword evidence="2" id="KW-0201">Cytochrome c-type biogenesis</keyword>
<proteinExistence type="predicted"/>
<reference evidence="4 5" key="1">
    <citation type="submission" date="2019-06" db="EMBL/GenBank/DDBJ databases">
        <title>Genomic Encyclopedia of Type Strains, Phase IV (KMG-V): Genome sequencing to study the core and pangenomes of soil and plant-associated prokaryotes.</title>
        <authorList>
            <person name="Whitman W."/>
        </authorList>
    </citation>
    <scope>NUCLEOTIDE SEQUENCE [LARGE SCALE GENOMIC DNA]</scope>
    <source>
        <strain evidence="4 5">BR 10556</strain>
    </source>
</reference>
<evidence type="ECO:0000256" key="3">
    <source>
        <dbReference type="SAM" id="Phobius"/>
    </source>
</evidence>
<dbReference type="InterPro" id="IPR011990">
    <property type="entry name" value="TPR-like_helical_dom_sf"/>
</dbReference>
<keyword evidence="3" id="KW-1133">Transmembrane helix</keyword>
<dbReference type="InterPro" id="IPR017560">
    <property type="entry name" value="Cyt_c_biogenesis_CcmI"/>
</dbReference>
<dbReference type="InterPro" id="IPR051263">
    <property type="entry name" value="C-type_cytochrome_biogenesis"/>
</dbReference>
<dbReference type="EMBL" id="VITW01000007">
    <property type="protein sequence ID" value="TWB71354.1"/>
    <property type="molecule type" value="Genomic_DNA"/>
</dbReference>
<dbReference type="GO" id="GO:0030313">
    <property type="term" value="C:cell envelope"/>
    <property type="evidence" value="ECO:0007669"/>
    <property type="project" value="UniProtKB-SubCell"/>
</dbReference>
<comment type="subcellular location">
    <subcellularLocation>
        <location evidence="1">Cell envelope</location>
    </subcellularLocation>
</comment>